<accession>A0A0L0FZV7</accession>
<dbReference type="Gene3D" id="1.25.40.10">
    <property type="entry name" value="Tetratricopeptide repeat domain"/>
    <property type="match status" value="1"/>
</dbReference>
<dbReference type="PANTHER" id="PTHR23184:SF9">
    <property type="entry name" value="TETRATRICOPEPTIDE REPEAT PROTEIN 14"/>
    <property type="match status" value="1"/>
</dbReference>
<feature type="compositionally biased region" description="Low complexity" evidence="1">
    <location>
        <begin position="384"/>
        <end position="403"/>
    </location>
</feature>
<dbReference type="OrthoDB" id="1914839at2759"/>
<dbReference type="AlphaFoldDB" id="A0A0L0FZV7"/>
<dbReference type="EMBL" id="KQ241931">
    <property type="protein sequence ID" value="KNC82397.1"/>
    <property type="molecule type" value="Genomic_DNA"/>
</dbReference>
<dbReference type="STRING" id="667725.A0A0L0FZV7"/>
<reference evidence="2 3" key="1">
    <citation type="submission" date="2011-02" db="EMBL/GenBank/DDBJ databases">
        <title>The Genome Sequence of Sphaeroforma arctica JP610.</title>
        <authorList>
            <consortium name="The Broad Institute Genome Sequencing Platform"/>
            <person name="Russ C."/>
            <person name="Cuomo C."/>
            <person name="Young S.K."/>
            <person name="Zeng Q."/>
            <person name="Gargeya S."/>
            <person name="Alvarado L."/>
            <person name="Berlin A."/>
            <person name="Chapman S.B."/>
            <person name="Chen Z."/>
            <person name="Freedman E."/>
            <person name="Gellesch M."/>
            <person name="Goldberg J."/>
            <person name="Griggs A."/>
            <person name="Gujja S."/>
            <person name="Heilman E."/>
            <person name="Heiman D."/>
            <person name="Howarth C."/>
            <person name="Mehta T."/>
            <person name="Neiman D."/>
            <person name="Pearson M."/>
            <person name="Roberts A."/>
            <person name="Saif S."/>
            <person name="Shea T."/>
            <person name="Shenoy N."/>
            <person name="Sisk P."/>
            <person name="Stolte C."/>
            <person name="Sykes S."/>
            <person name="White J."/>
            <person name="Yandava C."/>
            <person name="Burger G."/>
            <person name="Gray M.W."/>
            <person name="Holland P.W.H."/>
            <person name="King N."/>
            <person name="Lang F.B.F."/>
            <person name="Roger A.J."/>
            <person name="Ruiz-Trillo I."/>
            <person name="Haas B."/>
            <person name="Nusbaum C."/>
            <person name="Birren B."/>
        </authorList>
    </citation>
    <scope>NUCLEOTIDE SEQUENCE [LARGE SCALE GENOMIC DNA]</scope>
    <source>
        <strain evidence="2 3">JP610</strain>
    </source>
</reference>
<gene>
    <name evidence="2" type="ORF">SARC_05324</name>
</gene>
<proteinExistence type="predicted"/>
<feature type="region of interest" description="Disordered" evidence="1">
    <location>
        <begin position="339"/>
        <end position="438"/>
    </location>
</feature>
<dbReference type="SUPFAM" id="SSF48452">
    <property type="entry name" value="TPR-like"/>
    <property type="match status" value="1"/>
</dbReference>
<evidence type="ECO:0000313" key="3">
    <source>
        <dbReference type="Proteomes" id="UP000054560"/>
    </source>
</evidence>
<evidence type="ECO:0000313" key="2">
    <source>
        <dbReference type="EMBL" id="KNC82397.1"/>
    </source>
</evidence>
<organism evidence="2 3">
    <name type="scientific">Sphaeroforma arctica JP610</name>
    <dbReference type="NCBI Taxonomy" id="667725"/>
    <lineage>
        <taxon>Eukaryota</taxon>
        <taxon>Ichthyosporea</taxon>
        <taxon>Ichthyophonida</taxon>
        <taxon>Sphaeroforma</taxon>
    </lineage>
</organism>
<dbReference type="Proteomes" id="UP000054560">
    <property type="component" value="Unassembled WGS sequence"/>
</dbReference>
<dbReference type="RefSeq" id="XP_014156299.1">
    <property type="nucleotide sequence ID" value="XM_014300824.1"/>
</dbReference>
<dbReference type="GeneID" id="25905828"/>
<dbReference type="InterPro" id="IPR039190">
    <property type="entry name" value="TTC14"/>
</dbReference>
<feature type="compositionally biased region" description="Basic residues" evidence="1">
    <location>
        <begin position="419"/>
        <end position="438"/>
    </location>
</feature>
<feature type="compositionally biased region" description="Acidic residues" evidence="1">
    <location>
        <begin position="404"/>
        <end position="413"/>
    </location>
</feature>
<evidence type="ECO:0000256" key="1">
    <source>
        <dbReference type="SAM" id="MobiDB-lite"/>
    </source>
</evidence>
<sequence length="438" mass="50051">MTHAKDTRDGGHMVGRRPLRINDLDSLEIQAEIYSHRQRDSRLSMDEREEEELFLDCRRHDTVRGVMRSVQQPISDTPLVLLRMSYDPDDRRRDQVRLGRVRNEEKNFNVEFEKTASFNAHCEKIYDFHNPKLTEEMRSVLGLDTTCDTLMVSTGRHVYSNDTCVEAIRSKQNQLLAHNFVAKAVTVLKAGGNASKCHQYLNEALSVCPKYIEALVARGAVNIQTNKLDAAIIDLQEAVNQNVEHKNAVKYLSAALVKRAKGLMDMHRSRASDKSSGMNEKALEKAMNDLQRAHKLCPDNQETFDLLKLAQHTKFEAIQQEANRKKALLKAAMSALEEEATASRERKRARRSDNDIPKTKGKRRKRSKSRSSHRKHRKGRSAKRSSSGSSGEDWDSSSTSDSSDNSDSDSDSDDASRDHGRRKKRKKRKEQHKKSRRR</sequence>
<protein>
    <submittedName>
        <fullName evidence="2">Uncharacterized protein</fullName>
    </submittedName>
</protein>
<dbReference type="PANTHER" id="PTHR23184">
    <property type="entry name" value="TETRATRICOPEPTIDE REPEAT PROTEIN 14"/>
    <property type="match status" value="1"/>
</dbReference>
<name>A0A0L0FZV7_9EUKA</name>
<dbReference type="InterPro" id="IPR011990">
    <property type="entry name" value="TPR-like_helical_dom_sf"/>
</dbReference>
<keyword evidence="3" id="KW-1185">Reference proteome</keyword>
<feature type="compositionally biased region" description="Basic residues" evidence="1">
    <location>
        <begin position="359"/>
        <end position="383"/>
    </location>
</feature>